<organism evidence="3 4">
    <name type="scientific">Larinioides sclopetarius</name>
    <dbReference type="NCBI Taxonomy" id="280406"/>
    <lineage>
        <taxon>Eukaryota</taxon>
        <taxon>Metazoa</taxon>
        <taxon>Ecdysozoa</taxon>
        <taxon>Arthropoda</taxon>
        <taxon>Chelicerata</taxon>
        <taxon>Arachnida</taxon>
        <taxon>Araneae</taxon>
        <taxon>Araneomorphae</taxon>
        <taxon>Entelegynae</taxon>
        <taxon>Araneoidea</taxon>
        <taxon>Araneidae</taxon>
        <taxon>Larinioides</taxon>
    </lineage>
</organism>
<keyword evidence="4" id="KW-1185">Reference proteome</keyword>
<dbReference type="PANTHER" id="PTHR45985:SF8">
    <property type="entry name" value="CHITIN DEACETYLASE-LIKE 9, ISOFORM A"/>
    <property type="match status" value="1"/>
</dbReference>
<feature type="domain" description="NodB homology" evidence="2">
    <location>
        <begin position="65"/>
        <end position="145"/>
    </location>
</feature>
<name>A0AAV2B4N2_9ARAC</name>
<dbReference type="Gene3D" id="3.20.20.370">
    <property type="entry name" value="Glycoside hydrolase/deacetylase"/>
    <property type="match status" value="1"/>
</dbReference>
<dbReference type="InterPro" id="IPR002509">
    <property type="entry name" value="NODB_dom"/>
</dbReference>
<feature type="signal peptide" evidence="1">
    <location>
        <begin position="1"/>
        <end position="22"/>
    </location>
</feature>
<dbReference type="InterPro" id="IPR011330">
    <property type="entry name" value="Glyco_hydro/deAcase_b/a-brl"/>
</dbReference>
<accession>A0AAV2B4N2</accession>
<proteinExistence type="predicted"/>
<evidence type="ECO:0000259" key="2">
    <source>
        <dbReference type="Pfam" id="PF01522"/>
    </source>
</evidence>
<dbReference type="Pfam" id="PF01522">
    <property type="entry name" value="Polysacc_deac_1"/>
    <property type="match status" value="1"/>
</dbReference>
<dbReference type="GO" id="GO:0016810">
    <property type="term" value="F:hydrolase activity, acting on carbon-nitrogen (but not peptide) bonds"/>
    <property type="evidence" value="ECO:0007669"/>
    <property type="project" value="InterPro"/>
</dbReference>
<gene>
    <name evidence="3" type="ORF">LARSCL_LOCUS16747</name>
</gene>
<evidence type="ECO:0000313" key="4">
    <source>
        <dbReference type="Proteomes" id="UP001497382"/>
    </source>
</evidence>
<dbReference type="EMBL" id="CAXIEN010000271">
    <property type="protein sequence ID" value="CAL1290870.1"/>
    <property type="molecule type" value="Genomic_DNA"/>
</dbReference>
<feature type="chain" id="PRO_5043920547" description="NodB homology domain-containing protein" evidence="1">
    <location>
        <begin position="23"/>
        <end position="388"/>
    </location>
</feature>
<dbReference type="Proteomes" id="UP001497382">
    <property type="component" value="Unassembled WGS sequence"/>
</dbReference>
<comment type="caution">
    <text evidence="3">The sequence shown here is derived from an EMBL/GenBank/DDBJ whole genome shotgun (WGS) entry which is preliminary data.</text>
</comment>
<dbReference type="PANTHER" id="PTHR45985">
    <property type="match status" value="1"/>
</dbReference>
<dbReference type="InterPro" id="IPR052740">
    <property type="entry name" value="CE4"/>
</dbReference>
<dbReference type="SUPFAM" id="SSF88713">
    <property type="entry name" value="Glycoside hydrolase/deacetylase"/>
    <property type="match status" value="1"/>
</dbReference>
<keyword evidence="1" id="KW-0732">Signal</keyword>
<dbReference type="AlphaFoldDB" id="A0AAV2B4N2"/>
<dbReference type="GO" id="GO:0005975">
    <property type="term" value="P:carbohydrate metabolic process"/>
    <property type="evidence" value="ECO:0007669"/>
    <property type="project" value="InterPro"/>
</dbReference>
<protein>
    <recommendedName>
        <fullName evidence="2">NodB homology domain-containing protein</fullName>
    </recommendedName>
</protein>
<sequence>MAHFRTVVGLLFFCCIFKYTVSAPQSDDYVYSDEDLKPACDDSNCKLPSCSCFGSHPSVSIQDRPQFLMLTFDDAITVANIDTYNKIAAKGVRMTFFVSHEYNDYSLTQKLYSNGHEIAVHSISHESNTDFWRDGDETKWKQEMVGMRAMLTTFGSLPQAELVGHRAPFLQTSGDSTFSVLQKEKFLYDSSMPSRSYMDPPIWPYTLDHGYGQDCQIEPCPNGNFPGLWEVPMVQYHRISKEGDFYCSMLDACTPYPVTAMDTKDYLMKNFLRHYKSNKAPFPIFLHEAWLRDKARLEGFLQFLDEVLKYQDVRSATIRDVIEYMRNPTTHRQFQPYRQSPPKPCNKVETCSYKEPLRFMKSCAMCPKYYPWVGTPMGRIPPKNFPIN</sequence>
<reference evidence="3 4" key="1">
    <citation type="submission" date="2024-04" db="EMBL/GenBank/DDBJ databases">
        <authorList>
            <person name="Rising A."/>
            <person name="Reimegard J."/>
            <person name="Sonavane S."/>
            <person name="Akerstrom W."/>
            <person name="Nylinder S."/>
            <person name="Hedman E."/>
            <person name="Kallberg Y."/>
        </authorList>
    </citation>
    <scope>NUCLEOTIDE SEQUENCE [LARGE SCALE GENOMIC DNA]</scope>
</reference>
<evidence type="ECO:0000256" key="1">
    <source>
        <dbReference type="SAM" id="SignalP"/>
    </source>
</evidence>
<evidence type="ECO:0000313" key="3">
    <source>
        <dbReference type="EMBL" id="CAL1290870.1"/>
    </source>
</evidence>